<keyword evidence="3" id="KW-1185">Reference proteome</keyword>
<protein>
    <submittedName>
        <fullName evidence="2">Uncharacterized protein</fullName>
    </submittedName>
</protein>
<evidence type="ECO:0000313" key="3">
    <source>
        <dbReference type="Proteomes" id="UP001165289"/>
    </source>
</evidence>
<organism evidence="2 3">
    <name type="scientific">Oopsacas minuta</name>
    <dbReference type="NCBI Taxonomy" id="111878"/>
    <lineage>
        <taxon>Eukaryota</taxon>
        <taxon>Metazoa</taxon>
        <taxon>Porifera</taxon>
        <taxon>Hexactinellida</taxon>
        <taxon>Hexasterophora</taxon>
        <taxon>Lyssacinosida</taxon>
        <taxon>Leucopsacidae</taxon>
        <taxon>Oopsacas</taxon>
    </lineage>
</organism>
<evidence type="ECO:0000256" key="1">
    <source>
        <dbReference type="SAM" id="Coils"/>
    </source>
</evidence>
<evidence type="ECO:0000313" key="2">
    <source>
        <dbReference type="EMBL" id="KAI6647837.1"/>
    </source>
</evidence>
<dbReference type="Proteomes" id="UP001165289">
    <property type="component" value="Unassembled WGS sequence"/>
</dbReference>
<reference evidence="2 3" key="1">
    <citation type="journal article" date="2023" name="BMC Biol.">
        <title>The compact genome of the sponge Oopsacas minuta (Hexactinellida) is lacking key metazoan core genes.</title>
        <authorList>
            <person name="Santini S."/>
            <person name="Schenkelaars Q."/>
            <person name="Jourda C."/>
            <person name="Duchesne M."/>
            <person name="Belahbib H."/>
            <person name="Rocher C."/>
            <person name="Selva M."/>
            <person name="Riesgo A."/>
            <person name="Vervoort M."/>
            <person name="Leys S.P."/>
            <person name="Kodjabachian L."/>
            <person name="Le Bivic A."/>
            <person name="Borchiellini C."/>
            <person name="Claverie J.M."/>
            <person name="Renard E."/>
        </authorList>
    </citation>
    <scope>NUCLEOTIDE SEQUENCE [LARGE SCALE GENOMIC DNA]</scope>
    <source>
        <strain evidence="2">SPO-2</strain>
    </source>
</reference>
<accession>A0AAV7JG63</accession>
<proteinExistence type="predicted"/>
<gene>
    <name evidence="2" type="ORF">LOD99_8424</name>
</gene>
<sequence>MTTLELKNRLSKSDFFGILQKGLDSVEAIFLTLSLSERVSTKFTLRRHAIFAERYFKQAGKTLDECIDMIRDELSKYLLSENTMKDEIANLSMRINKKTRIMEKVHRELDENENEMERLRGNIEDTKVELDTLKQKTESAENARNTTNIATTIIGIFVPIVGFSGLIADSVLAANVKALHQTYEEHVSHLQSQEELKSNLRRSIHEEKKQILHIESHIIYLEEEIEFARKTINSDRERMNIVASMSNILKEGLTLISRIHAKANVVKIESQVIYDLKIFVKTVIPLGDEILILVPCRVISEQMKQLAIRTENMLESKGNSLGCDFSF</sequence>
<dbReference type="EMBL" id="JAKMXF010000336">
    <property type="protein sequence ID" value="KAI6647837.1"/>
    <property type="molecule type" value="Genomic_DNA"/>
</dbReference>
<name>A0AAV7JG63_9METZ</name>
<feature type="coiled-coil region" evidence="1">
    <location>
        <begin position="95"/>
        <end position="143"/>
    </location>
</feature>
<comment type="caution">
    <text evidence="2">The sequence shown here is derived from an EMBL/GenBank/DDBJ whole genome shotgun (WGS) entry which is preliminary data.</text>
</comment>
<keyword evidence="1" id="KW-0175">Coiled coil</keyword>
<dbReference type="AlphaFoldDB" id="A0AAV7JG63"/>